<dbReference type="EMBL" id="GIBP01003549">
    <property type="protein sequence ID" value="NDV32518.1"/>
    <property type="molecule type" value="Transcribed_RNA"/>
</dbReference>
<dbReference type="AlphaFoldDB" id="A0A6B2L6S6"/>
<evidence type="ECO:0000256" key="9">
    <source>
        <dbReference type="ARBA" id="ARBA00023242"/>
    </source>
</evidence>
<evidence type="ECO:0000256" key="4">
    <source>
        <dbReference type="ARBA" id="ARBA00014872"/>
    </source>
</evidence>
<reference evidence="11" key="1">
    <citation type="journal article" date="2020" name="J. Eukaryot. Microbiol.">
        <title>De novo Sequencing, Assembly and Annotation of the Transcriptome for the Free-Living Testate Amoeba Arcella intermedia.</title>
        <authorList>
            <person name="Ribeiro G.M."/>
            <person name="Porfirio-Sousa A.L."/>
            <person name="Maurer-Alcala X.X."/>
            <person name="Katz L.A."/>
            <person name="Lahr D.J.G."/>
        </authorList>
    </citation>
    <scope>NUCLEOTIDE SEQUENCE</scope>
</reference>
<keyword evidence="8" id="KW-0804">Transcription</keyword>
<evidence type="ECO:0000256" key="5">
    <source>
        <dbReference type="ARBA" id="ARBA00022490"/>
    </source>
</evidence>
<feature type="compositionally biased region" description="Polar residues" evidence="10">
    <location>
        <begin position="115"/>
        <end position="127"/>
    </location>
</feature>
<evidence type="ECO:0000256" key="7">
    <source>
        <dbReference type="ARBA" id="ARBA00023158"/>
    </source>
</evidence>
<dbReference type="InterPro" id="IPR019312">
    <property type="entry name" value="CNOT11"/>
</dbReference>
<sequence>MFDVYKEESVELNPFLPSLLGHSKKNKLISFLLSLLLANDPEVRKKTPKEIVSSFDPLKQVSGETCKKLLKSYGNNLPMGVPSKSIGISPRINLSLEEPTLPPPPTTKPNDLKTSKPNQKNQDNPKQTLPADPQKPKASPDPPTEPPSTPKQNLNISADELLFNGFLPEYLSPPPPILEPLDQEISWLYPEENYSVDWDYSMCLGHSANNSWVRGLLLRAFKESLLPSQAELVKTELLSNPRLASSCGVTPKKLPDLVQHNPTIAISVFSSLLASIEITEYCDALIRMDMNLNSMQVINSLISEGLLPPQYIQLYISSSIESCRNVHDKDNQNRMVRLVCVIFQSLVKNKIISGVANGKDFVEIQAFCIEFIKIREAVDLFKLLTGPTN</sequence>
<dbReference type="GO" id="GO:0031047">
    <property type="term" value="P:regulatory ncRNA-mediated gene silencing"/>
    <property type="evidence" value="ECO:0007669"/>
    <property type="project" value="UniProtKB-KW"/>
</dbReference>
<comment type="similarity">
    <text evidence="3">Belongs to the CNOT11 family.</text>
</comment>
<organism evidence="11">
    <name type="scientific">Arcella intermedia</name>
    <dbReference type="NCBI Taxonomy" id="1963864"/>
    <lineage>
        <taxon>Eukaryota</taxon>
        <taxon>Amoebozoa</taxon>
        <taxon>Tubulinea</taxon>
        <taxon>Elardia</taxon>
        <taxon>Arcellinida</taxon>
        <taxon>Sphaerothecina</taxon>
        <taxon>Arcellidae</taxon>
        <taxon>Arcella</taxon>
    </lineage>
</organism>
<name>A0A6B2L6S6_9EUKA</name>
<protein>
    <recommendedName>
        <fullName evidence="4">CCR4-NOT transcription complex subunit 11</fullName>
    </recommendedName>
</protein>
<keyword evidence="6" id="KW-0805">Transcription regulation</keyword>
<evidence type="ECO:0000256" key="3">
    <source>
        <dbReference type="ARBA" id="ARBA00008030"/>
    </source>
</evidence>
<dbReference type="GO" id="GO:0005634">
    <property type="term" value="C:nucleus"/>
    <property type="evidence" value="ECO:0007669"/>
    <property type="project" value="UniProtKB-SubCell"/>
</dbReference>
<evidence type="ECO:0000256" key="6">
    <source>
        <dbReference type="ARBA" id="ARBA00023015"/>
    </source>
</evidence>
<feature type="compositionally biased region" description="Pro residues" evidence="10">
    <location>
        <begin position="139"/>
        <end position="149"/>
    </location>
</feature>
<dbReference type="GO" id="GO:0030014">
    <property type="term" value="C:CCR4-NOT complex"/>
    <property type="evidence" value="ECO:0007669"/>
    <property type="project" value="InterPro"/>
</dbReference>
<feature type="region of interest" description="Disordered" evidence="10">
    <location>
        <begin position="95"/>
        <end position="153"/>
    </location>
</feature>
<dbReference type="PANTHER" id="PTHR15975">
    <property type="entry name" value="CCR4-NOT TRANSCRIPTION COMPLEX SUBUNIT 11"/>
    <property type="match status" value="1"/>
</dbReference>
<dbReference type="Pfam" id="PF10155">
    <property type="entry name" value="CNOT11"/>
    <property type="match status" value="1"/>
</dbReference>
<evidence type="ECO:0000256" key="8">
    <source>
        <dbReference type="ARBA" id="ARBA00023163"/>
    </source>
</evidence>
<keyword evidence="7" id="KW-0943">RNA-mediated gene silencing</keyword>
<evidence type="ECO:0000256" key="10">
    <source>
        <dbReference type="SAM" id="MobiDB-lite"/>
    </source>
</evidence>
<proteinExistence type="inferred from homology"/>
<evidence type="ECO:0000256" key="1">
    <source>
        <dbReference type="ARBA" id="ARBA00004123"/>
    </source>
</evidence>
<comment type="subcellular location">
    <subcellularLocation>
        <location evidence="2">Cytoplasm</location>
    </subcellularLocation>
    <subcellularLocation>
        <location evidence="1">Nucleus</location>
    </subcellularLocation>
</comment>
<evidence type="ECO:0000313" key="11">
    <source>
        <dbReference type="EMBL" id="NDV32518.1"/>
    </source>
</evidence>
<keyword evidence="5" id="KW-0963">Cytoplasm</keyword>
<dbReference type="GO" id="GO:0005737">
    <property type="term" value="C:cytoplasm"/>
    <property type="evidence" value="ECO:0007669"/>
    <property type="project" value="UniProtKB-SubCell"/>
</dbReference>
<keyword evidence="9" id="KW-0539">Nucleus</keyword>
<evidence type="ECO:0000256" key="2">
    <source>
        <dbReference type="ARBA" id="ARBA00004496"/>
    </source>
</evidence>
<accession>A0A6B2L6S6</accession>
<dbReference type="PANTHER" id="PTHR15975:SF0">
    <property type="entry name" value="CCR4-NOT TRANSCRIPTION COMPLEX SUBUNIT 11"/>
    <property type="match status" value="1"/>
</dbReference>